<feature type="compositionally biased region" description="Low complexity" evidence="3">
    <location>
        <begin position="236"/>
        <end position="246"/>
    </location>
</feature>
<feature type="region of interest" description="Disordered" evidence="3">
    <location>
        <begin position="286"/>
        <end position="349"/>
    </location>
</feature>
<reference evidence="5 6" key="1">
    <citation type="submission" date="2023-01" db="EMBL/GenBank/DDBJ databases">
        <title>Analysis of 21 Apiospora genomes using comparative genomics revels a genus with tremendous synthesis potential of carbohydrate active enzymes and secondary metabolites.</title>
        <authorList>
            <person name="Sorensen T."/>
        </authorList>
    </citation>
    <scope>NUCLEOTIDE SEQUENCE [LARGE SCALE GENOMIC DNA]</scope>
    <source>
        <strain evidence="5 6">CBS 24483</strain>
    </source>
</reference>
<evidence type="ECO:0000256" key="2">
    <source>
        <dbReference type="ARBA" id="ARBA00023242"/>
    </source>
</evidence>
<feature type="compositionally biased region" description="Basic and acidic residues" evidence="3">
    <location>
        <begin position="333"/>
        <end position="346"/>
    </location>
</feature>
<evidence type="ECO:0000313" key="6">
    <source>
        <dbReference type="Proteomes" id="UP001391051"/>
    </source>
</evidence>
<dbReference type="PROSITE" id="PS50196">
    <property type="entry name" value="RANBD1"/>
    <property type="match status" value="1"/>
</dbReference>
<dbReference type="PANTHER" id="PTHR23138">
    <property type="entry name" value="RAN BINDING PROTEIN"/>
    <property type="match status" value="1"/>
</dbReference>
<name>A0ABR1QJB6_9PEZI</name>
<dbReference type="RefSeq" id="XP_066701642.1">
    <property type="nucleotide sequence ID" value="XM_066841780.1"/>
</dbReference>
<evidence type="ECO:0000259" key="4">
    <source>
        <dbReference type="PROSITE" id="PS50196"/>
    </source>
</evidence>
<dbReference type="GeneID" id="92074842"/>
<gene>
    <name evidence="5" type="ORF">PG986_005558</name>
</gene>
<dbReference type="InterPro" id="IPR011993">
    <property type="entry name" value="PH-like_dom_sf"/>
</dbReference>
<feature type="region of interest" description="Disordered" evidence="3">
    <location>
        <begin position="216"/>
        <end position="252"/>
    </location>
</feature>
<feature type="region of interest" description="Disordered" evidence="3">
    <location>
        <begin position="1"/>
        <end position="203"/>
    </location>
</feature>
<comment type="subcellular location">
    <subcellularLocation>
        <location evidence="1">Nucleus</location>
    </subcellularLocation>
</comment>
<protein>
    <recommendedName>
        <fullName evidence="4">RanBD1 domain-containing protein</fullName>
    </recommendedName>
</protein>
<evidence type="ECO:0000256" key="3">
    <source>
        <dbReference type="SAM" id="MobiDB-lite"/>
    </source>
</evidence>
<dbReference type="SUPFAM" id="SSF50729">
    <property type="entry name" value="PH domain-like"/>
    <property type="match status" value="1"/>
</dbReference>
<keyword evidence="2" id="KW-0539">Nucleus</keyword>
<dbReference type="Pfam" id="PF00638">
    <property type="entry name" value="Ran_BP1"/>
    <property type="match status" value="1"/>
</dbReference>
<organism evidence="5 6">
    <name type="scientific">Apiospora aurea</name>
    <dbReference type="NCBI Taxonomy" id="335848"/>
    <lineage>
        <taxon>Eukaryota</taxon>
        <taxon>Fungi</taxon>
        <taxon>Dikarya</taxon>
        <taxon>Ascomycota</taxon>
        <taxon>Pezizomycotina</taxon>
        <taxon>Sordariomycetes</taxon>
        <taxon>Xylariomycetidae</taxon>
        <taxon>Amphisphaeriales</taxon>
        <taxon>Apiosporaceae</taxon>
        <taxon>Apiospora</taxon>
    </lineage>
</organism>
<feature type="compositionally biased region" description="Basic and acidic residues" evidence="3">
    <location>
        <begin position="99"/>
        <end position="110"/>
    </location>
</feature>
<feature type="compositionally biased region" description="Low complexity" evidence="3">
    <location>
        <begin position="190"/>
        <end position="203"/>
    </location>
</feature>
<dbReference type="InterPro" id="IPR000156">
    <property type="entry name" value="Ran_bind_dom"/>
</dbReference>
<keyword evidence="6" id="KW-1185">Reference proteome</keyword>
<dbReference type="InterPro" id="IPR045255">
    <property type="entry name" value="RanBP1-like"/>
</dbReference>
<dbReference type="PANTHER" id="PTHR23138:SF142">
    <property type="entry name" value="RAN-BINDING PROTEIN 3B-RELATED"/>
    <property type="match status" value="1"/>
</dbReference>
<dbReference type="EMBL" id="JAQQWE010000004">
    <property type="protein sequence ID" value="KAK7956336.1"/>
    <property type="molecule type" value="Genomic_DNA"/>
</dbReference>
<dbReference type="SMART" id="SM00160">
    <property type="entry name" value="RanBD"/>
    <property type="match status" value="1"/>
</dbReference>
<feature type="compositionally biased region" description="Acidic residues" evidence="3">
    <location>
        <begin position="315"/>
        <end position="332"/>
    </location>
</feature>
<dbReference type="Proteomes" id="UP001391051">
    <property type="component" value="Unassembled WGS sequence"/>
</dbReference>
<feature type="compositionally biased region" description="Basic and acidic residues" evidence="3">
    <location>
        <begin position="79"/>
        <end position="89"/>
    </location>
</feature>
<feature type="compositionally biased region" description="Low complexity" evidence="3">
    <location>
        <begin position="53"/>
        <end position="78"/>
    </location>
</feature>
<evidence type="ECO:0000256" key="1">
    <source>
        <dbReference type="ARBA" id="ARBA00004123"/>
    </source>
</evidence>
<feature type="compositionally biased region" description="Polar residues" evidence="3">
    <location>
        <begin position="145"/>
        <end position="155"/>
    </location>
</feature>
<comment type="caution">
    <text evidence="5">The sequence shown here is derived from an EMBL/GenBank/DDBJ whole genome shotgun (WGS) entry which is preliminary data.</text>
</comment>
<sequence>MADQDPAVGKQSPTPSETDRIKQTASSAPEDPDTAAARKELRNTAISDKPDLAPSSAMASSAAPDTAATDSDAATARTDTPDHEGKMKDLISSPKKKRAHDEVDQNKDSAQDANGDVSPLGADAIPNRTNRSEPEKKRPRDVSSETKAAQQSNDVHQPLCPVHLVAIETAADNNLEQSQDAKASGDKTTKTTSSSAFSSSGLSGFATTASPFLPASGAKPLTSFASPSGSLSPFGAAATTKTDTTKSVFGSGGLANGASPFSALGGASKTSVFGSGSSLSGGLTGLGGSKLTSFGQPGGAFKSSKPAKPFGAPESDAESGDEEADDGDDNAGDELKEEKEADDDKKKVKLQKTNIDDGEAGEVTVLQLRARIYFLDKSATPAAWKERGAGNLKINVPEACVDLDDNNLPIPGSFDASTLEDADNKNVRLIMRQDSTHRLLLNSVIIPAMSFQEKPTNKTVCVLFTAIEDKGEPVSIQLKFNPANAKSFLNEVGKIQRELQSN</sequence>
<accession>A0ABR1QJB6</accession>
<feature type="domain" description="RanBD1" evidence="4">
    <location>
        <begin position="343"/>
        <end position="480"/>
    </location>
</feature>
<evidence type="ECO:0000313" key="5">
    <source>
        <dbReference type="EMBL" id="KAK7956336.1"/>
    </source>
</evidence>
<proteinExistence type="predicted"/>
<feature type="compositionally biased region" description="Basic and acidic residues" evidence="3">
    <location>
        <begin position="130"/>
        <end position="144"/>
    </location>
</feature>
<dbReference type="Gene3D" id="2.30.29.30">
    <property type="entry name" value="Pleckstrin-homology domain (PH domain)/Phosphotyrosine-binding domain (PTB)"/>
    <property type="match status" value="1"/>
</dbReference>